<dbReference type="Proteomes" id="UP001055879">
    <property type="component" value="Linkage Group LG12"/>
</dbReference>
<organism evidence="1 2">
    <name type="scientific">Arctium lappa</name>
    <name type="common">Greater burdock</name>
    <name type="synonym">Lappa major</name>
    <dbReference type="NCBI Taxonomy" id="4217"/>
    <lineage>
        <taxon>Eukaryota</taxon>
        <taxon>Viridiplantae</taxon>
        <taxon>Streptophyta</taxon>
        <taxon>Embryophyta</taxon>
        <taxon>Tracheophyta</taxon>
        <taxon>Spermatophyta</taxon>
        <taxon>Magnoliopsida</taxon>
        <taxon>eudicotyledons</taxon>
        <taxon>Gunneridae</taxon>
        <taxon>Pentapetalae</taxon>
        <taxon>asterids</taxon>
        <taxon>campanulids</taxon>
        <taxon>Asterales</taxon>
        <taxon>Asteraceae</taxon>
        <taxon>Carduoideae</taxon>
        <taxon>Cardueae</taxon>
        <taxon>Arctiinae</taxon>
        <taxon>Arctium</taxon>
    </lineage>
</organism>
<comment type="caution">
    <text evidence="1">The sequence shown here is derived from an EMBL/GenBank/DDBJ whole genome shotgun (WGS) entry which is preliminary data.</text>
</comment>
<reference evidence="1 2" key="2">
    <citation type="journal article" date="2022" name="Mol. Ecol. Resour.">
        <title>The genomes of chicory, endive, great burdock and yacon provide insights into Asteraceae paleo-polyploidization history and plant inulin production.</title>
        <authorList>
            <person name="Fan W."/>
            <person name="Wang S."/>
            <person name="Wang H."/>
            <person name="Wang A."/>
            <person name="Jiang F."/>
            <person name="Liu H."/>
            <person name="Zhao H."/>
            <person name="Xu D."/>
            <person name="Zhang Y."/>
        </authorList>
    </citation>
    <scope>NUCLEOTIDE SEQUENCE [LARGE SCALE GENOMIC DNA]</scope>
    <source>
        <strain evidence="2">cv. Niubang</strain>
    </source>
</reference>
<sequence>MADKSPIVAMKALKVGNIKVSNSYIRVNPDISQCLRLRSWFDSEGKETELPSSGLCLTSSMKSQSRSMYSYRVTLHDVTRNPSLGEDKAVYFNIRASMTFLDPDHTMSYRACKSCNKKVTESTGWCARCQKDEESFTLRKKQPISFAN</sequence>
<keyword evidence="2" id="KW-1185">Reference proteome</keyword>
<gene>
    <name evidence="1" type="ORF">L6452_34507</name>
</gene>
<name>A0ACB8YHR7_ARCLA</name>
<protein>
    <submittedName>
        <fullName evidence="1">Uncharacterized protein</fullName>
    </submittedName>
</protein>
<evidence type="ECO:0000313" key="1">
    <source>
        <dbReference type="EMBL" id="KAI3685267.1"/>
    </source>
</evidence>
<dbReference type="EMBL" id="CM042058">
    <property type="protein sequence ID" value="KAI3685267.1"/>
    <property type="molecule type" value="Genomic_DNA"/>
</dbReference>
<proteinExistence type="predicted"/>
<accession>A0ACB8YHR7</accession>
<reference evidence="2" key="1">
    <citation type="journal article" date="2022" name="Mol. Ecol. Resour.">
        <title>The genomes of chicory, endive, great burdock and yacon provide insights into Asteraceae palaeo-polyploidization history and plant inulin production.</title>
        <authorList>
            <person name="Fan W."/>
            <person name="Wang S."/>
            <person name="Wang H."/>
            <person name="Wang A."/>
            <person name="Jiang F."/>
            <person name="Liu H."/>
            <person name="Zhao H."/>
            <person name="Xu D."/>
            <person name="Zhang Y."/>
        </authorList>
    </citation>
    <scope>NUCLEOTIDE SEQUENCE [LARGE SCALE GENOMIC DNA]</scope>
    <source>
        <strain evidence="2">cv. Niubang</strain>
    </source>
</reference>
<evidence type="ECO:0000313" key="2">
    <source>
        <dbReference type="Proteomes" id="UP001055879"/>
    </source>
</evidence>